<organism evidence="1 2">
    <name type="scientific">Datura stramonium</name>
    <name type="common">Jimsonweed</name>
    <name type="synonym">Common thornapple</name>
    <dbReference type="NCBI Taxonomy" id="4076"/>
    <lineage>
        <taxon>Eukaryota</taxon>
        <taxon>Viridiplantae</taxon>
        <taxon>Streptophyta</taxon>
        <taxon>Embryophyta</taxon>
        <taxon>Tracheophyta</taxon>
        <taxon>Spermatophyta</taxon>
        <taxon>Magnoliopsida</taxon>
        <taxon>eudicotyledons</taxon>
        <taxon>Gunneridae</taxon>
        <taxon>Pentapetalae</taxon>
        <taxon>asterids</taxon>
        <taxon>lamiids</taxon>
        <taxon>Solanales</taxon>
        <taxon>Solanaceae</taxon>
        <taxon>Solanoideae</taxon>
        <taxon>Datureae</taxon>
        <taxon>Datura</taxon>
    </lineage>
</organism>
<comment type="caution">
    <text evidence="1">The sequence shown here is derived from an EMBL/GenBank/DDBJ whole genome shotgun (WGS) entry which is preliminary data.</text>
</comment>
<gene>
    <name evidence="1" type="ORF">HAX54_043520</name>
</gene>
<protein>
    <submittedName>
        <fullName evidence="1">Uncharacterized protein</fullName>
    </submittedName>
</protein>
<reference evidence="1 2" key="1">
    <citation type="journal article" date="2021" name="BMC Genomics">
        <title>Datura genome reveals duplications of psychoactive alkaloid biosynthetic genes and high mutation rate following tissue culture.</title>
        <authorList>
            <person name="Rajewski A."/>
            <person name="Carter-House D."/>
            <person name="Stajich J."/>
            <person name="Litt A."/>
        </authorList>
    </citation>
    <scope>NUCLEOTIDE SEQUENCE [LARGE SCALE GENOMIC DNA]</scope>
    <source>
        <strain evidence="1">AR-01</strain>
    </source>
</reference>
<dbReference type="EMBL" id="JACEIK010000652">
    <property type="protein sequence ID" value="MCD7460424.1"/>
    <property type="molecule type" value="Genomic_DNA"/>
</dbReference>
<keyword evidence="2" id="KW-1185">Reference proteome</keyword>
<dbReference type="Proteomes" id="UP000823775">
    <property type="component" value="Unassembled WGS sequence"/>
</dbReference>
<accession>A0ABS8SN84</accession>
<proteinExistence type="predicted"/>
<evidence type="ECO:0000313" key="2">
    <source>
        <dbReference type="Proteomes" id="UP000823775"/>
    </source>
</evidence>
<sequence>MIRSLISCSMTDVAPLAEKAHRVHRAKVQCPDNVGHMRFWRALIASTSLRLFSVTVFVTLASRRKSENGNVRCNLMGKLKAWSLMDQSIWEAMSFLAANLKTSVNSSTWAARGLQCTELVSHRRNFRREDVSPAADIYDQTNKSIATQSAARLISSQDFEQHYGEKWGEKVKKLQQAFKEAWFPVAVCQKKKECFPSFMQLDAKSPSDHIVQSRGDCARPDSVQQRCITEHVNLKRKVDSGPSVSVSTFERICRERGISRCPSTKNIR</sequence>
<evidence type="ECO:0000313" key="1">
    <source>
        <dbReference type="EMBL" id="MCD7460424.1"/>
    </source>
</evidence>
<name>A0ABS8SN84_DATST</name>